<sequence length="431" mass="42919">MMKNLAVAAVFAAGANALVPRSNTCCFGLTASGSASGSIGQLDDGQNRIGGNLPPAQYCIDSAGGITDGHGRGCILTPPTTQFQCDEGAKPTNGFFIDSDGTVQYNGSPKFVACETGENGGLNIYTTESDAQTGCKPVTLHADSCKAGGSSAPAPAPASSAPPSPAPAPESSAPASPAPAPESSAPASPVSPAPEQPSPAPETSSGCPSAPAPESSAPASPAPAPESSAPASSAPAPESSAPASPAPAPESSAPPSGTAPAPQPSSSSGGCGTTLQKGNYEYPHLIIPVDSSAPDKAEGTSYNGTITSTISSIFNFDIPSEDSGKQCSLVFLFPKKEDLETSSFSFSGDGKLDFVSLDSPAKQSTSSSNAPGVKSELGTFTVAPGNNYTISTFSCPAGQTVAYEISNAGSTNLNYFQDYNPSPIGLYIITC</sequence>
<evidence type="ECO:0000256" key="1">
    <source>
        <dbReference type="SAM" id="MobiDB-lite"/>
    </source>
</evidence>
<proteinExistence type="predicted"/>
<feature type="region of interest" description="Disordered" evidence="1">
    <location>
        <begin position="145"/>
        <end position="277"/>
    </location>
</feature>
<dbReference type="EMBL" id="BAUL01000289">
    <property type="protein sequence ID" value="GAD99270.1"/>
    <property type="molecule type" value="Genomic_DNA"/>
</dbReference>
<accession>V5I5E8</accession>
<protein>
    <submittedName>
        <fullName evidence="5">GPI anchored cell wall protein, putative</fullName>
    </submittedName>
</protein>
<dbReference type="Pfam" id="PF22799">
    <property type="entry name" value="PIR1-like_C"/>
    <property type="match status" value="1"/>
</dbReference>
<name>V5I5E8_BYSSN</name>
<dbReference type="InterPro" id="IPR054508">
    <property type="entry name" value="PIR1-like_C"/>
</dbReference>
<gene>
    <name evidence="5" type="ORF">PVAR5_7980</name>
</gene>
<dbReference type="OrthoDB" id="4657524at2759"/>
<dbReference type="HOGENOM" id="CLU_033570_0_0_1"/>
<reference evidence="6" key="1">
    <citation type="journal article" date="2014" name="Genome Announc.">
        <title>Draft genome sequence of the formaldehyde-resistant fungus Byssochlamys spectabilis No. 5 (anamorph Paecilomyces variotii No. 5) (NBRC109023).</title>
        <authorList>
            <person name="Oka T."/>
            <person name="Ekino K."/>
            <person name="Fukuda K."/>
            <person name="Nomura Y."/>
        </authorList>
    </citation>
    <scope>NUCLEOTIDE SEQUENCE [LARGE SCALE GENOMIC DNA]</scope>
    <source>
        <strain evidence="6">No. 5 / NBRC 109023</strain>
    </source>
</reference>
<dbReference type="Pfam" id="PF09792">
    <property type="entry name" value="But2"/>
    <property type="match status" value="1"/>
</dbReference>
<evidence type="ECO:0000313" key="5">
    <source>
        <dbReference type="EMBL" id="GAD99270.1"/>
    </source>
</evidence>
<feature type="compositionally biased region" description="Low complexity" evidence="1">
    <location>
        <begin position="169"/>
        <end position="188"/>
    </location>
</feature>
<feature type="compositionally biased region" description="Low complexity" evidence="1">
    <location>
        <begin position="201"/>
        <end position="268"/>
    </location>
</feature>
<feature type="compositionally biased region" description="Pro residues" evidence="1">
    <location>
        <begin position="154"/>
        <end position="168"/>
    </location>
</feature>
<evidence type="ECO:0000259" key="3">
    <source>
        <dbReference type="Pfam" id="PF09792"/>
    </source>
</evidence>
<keyword evidence="6" id="KW-1185">Reference proteome</keyword>
<dbReference type="Proteomes" id="UP000018001">
    <property type="component" value="Unassembled WGS sequence"/>
</dbReference>
<comment type="caution">
    <text evidence="5">The sequence shown here is derived from an EMBL/GenBank/DDBJ whole genome shotgun (WGS) entry which is preliminary data.</text>
</comment>
<feature type="compositionally biased region" description="Pro residues" evidence="1">
    <location>
        <begin position="189"/>
        <end position="200"/>
    </location>
</feature>
<feature type="domain" description="Cell wall mannoprotein PIR1-like C-terminal" evidence="4">
    <location>
        <begin position="64"/>
        <end position="138"/>
    </location>
</feature>
<feature type="signal peptide" evidence="2">
    <location>
        <begin position="1"/>
        <end position="17"/>
    </location>
</feature>
<feature type="chain" id="PRO_5004738476" evidence="2">
    <location>
        <begin position="18"/>
        <end position="431"/>
    </location>
</feature>
<keyword evidence="2" id="KW-0732">Signal</keyword>
<dbReference type="PRINTS" id="PR01217">
    <property type="entry name" value="PRICHEXTENSN"/>
</dbReference>
<feature type="domain" description="Ubiquitin 3 binding protein But2 C-terminal" evidence="3">
    <location>
        <begin position="281"/>
        <end position="421"/>
    </location>
</feature>
<evidence type="ECO:0000313" key="6">
    <source>
        <dbReference type="Proteomes" id="UP000018001"/>
    </source>
</evidence>
<evidence type="ECO:0000256" key="2">
    <source>
        <dbReference type="SAM" id="SignalP"/>
    </source>
</evidence>
<dbReference type="AlphaFoldDB" id="V5I5E8"/>
<dbReference type="PANTHER" id="PTHR39613">
    <property type="entry name" value="ANCHORED CELL WALL PROTEIN, PUTATIVE (AFU_ORTHOLOGUE AFUA_4G08960)-RELATED"/>
    <property type="match status" value="1"/>
</dbReference>
<dbReference type="eggNOG" id="ENOG502RUX0">
    <property type="taxonomic scope" value="Eukaryota"/>
</dbReference>
<evidence type="ECO:0000259" key="4">
    <source>
        <dbReference type="Pfam" id="PF22799"/>
    </source>
</evidence>
<organism evidence="5 6">
    <name type="scientific">Byssochlamys spectabilis (strain No. 5 / NBRC 109023)</name>
    <name type="common">Paecilomyces variotii</name>
    <dbReference type="NCBI Taxonomy" id="1356009"/>
    <lineage>
        <taxon>Eukaryota</taxon>
        <taxon>Fungi</taxon>
        <taxon>Dikarya</taxon>
        <taxon>Ascomycota</taxon>
        <taxon>Pezizomycotina</taxon>
        <taxon>Eurotiomycetes</taxon>
        <taxon>Eurotiomycetidae</taxon>
        <taxon>Eurotiales</taxon>
        <taxon>Thermoascaceae</taxon>
        <taxon>Paecilomyces</taxon>
    </lineage>
</organism>
<dbReference type="InParanoid" id="V5I5E8"/>
<dbReference type="InterPro" id="IPR018620">
    <property type="entry name" value="Ubiquitin3-bd_protein_But2_C"/>
</dbReference>
<dbReference type="PANTHER" id="PTHR39613:SF1">
    <property type="entry name" value="ANCHORED CELL WALL PROTEIN, PUTATIVE (AFU_ORTHOLOGUE AFUA_4G08960)-RELATED"/>
    <property type="match status" value="1"/>
</dbReference>